<dbReference type="EMBL" id="FOQO01000003">
    <property type="protein sequence ID" value="SFI37102.1"/>
    <property type="molecule type" value="Genomic_DNA"/>
</dbReference>
<keyword evidence="1" id="KW-0175">Coiled coil</keyword>
<keyword evidence="3" id="KW-1185">Reference proteome</keyword>
<evidence type="ECO:0000313" key="2">
    <source>
        <dbReference type="EMBL" id="SFI37102.1"/>
    </source>
</evidence>
<dbReference type="Proteomes" id="UP000198670">
    <property type="component" value="Unassembled WGS sequence"/>
</dbReference>
<gene>
    <name evidence="2" type="ORF">SAMN05444682_103428</name>
</gene>
<evidence type="ECO:0000313" key="3">
    <source>
        <dbReference type="Proteomes" id="UP000198670"/>
    </source>
</evidence>
<organism evidence="2 3">
    <name type="scientific">Parapedobacter indicus</name>
    <dbReference type="NCBI Taxonomy" id="1477437"/>
    <lineage>
        <taxon>Bacteria</taxon>
        <taxon>Pseudomonadati</taxon>
        <taxon>Bacteroidota</taxon>
        <taxon>Sphingobacteriia</taxon>
        <taxon>Sphingobacteriales</taxon>
        <taxon>Sphingobacteriaceae</taxon>
        <taxon>Parapedobacter</taxon>
    </lineage>
</organism>
<dbReference type="STRING" id="1477437.SAMN05444682_103428"/>
<name>A0A1I3HN69_9SPHI</name>
<reference evidence="2 3" key="1">
    <citation type="submission" date="2016-10" db="EMBL/GenBank/DDBJ databases">
        <authorList>
            <person name="de Groot N.N."/>
        </authorList>
    </citation>
    <scope>NUCLEOTIDE SEQUENCE [LARGE SCALE GENOMIC DNA]</scope>
    <source>
        <strain evidence="2 3">RK1</strain>
    </source>
</reference>
<dbReference type="RefSeq" id="WP_143072884.1">
    <property type="nucleotide sequence ID" value="NZ_FOQO01000003.1"/>
</dbReference>
<sequence length="1324" mass="145055">MSEVTKMPVWPGPCVLVPMTTDILLIGQPDFNSQTTWSGTKNNYYNLWMQQLPDSPQAFNQTKCPPVGAHVMWTLPYTLRKGSQQASQQDNAEVDFPFIPNRWLITRFQYGQPGVAPTVVARILQSDLLFDLGNNPNAYNQYPYPSDTAYPVRGIGQNINLDGWAGVAGPSGYFLQAAGPGDLAWSVGYDNIKNVLSLHDDLSADAAVYTYSIIGWYADPANDLLYSIPTENNDDWQQSLSSTYGWTLGDGQDEVTQAVDTWLAWQRDHGLQGPWDPAGINLPPQAKAAIVAWYNWQQQYGVNTQEAALPRQTICHSMVATVNWQGNQTAYGTGVPGGGLKYPKISLGNNSIESISTYMAHMVAENKGITDKTIINSIERVLEAFQKDLIFDLDKDPVKVEMLLHNSRFESEYSGQEWMVVRPENSVQEPTETAGQQSIPLNQEETDALTALNTLQDQLNDNLAQVQSLRSELFMLSIKSSYMGRKTPSAIVTAVNQSINEIKSQLSDRLQQYQELSQAVESQSAALQTLIGSTYLVKAVDRLPYSVPRDPVIMVAGVEQDSKLLEPSAAQENGELFVRITGQTVSGINVSYTLDGVSITETIGAAELLAAVNFPVWNAIPKEVMDIWVETLILDTGNATLIALLYFNKRGVSYTPADLSTLAHQIQIQQSAIWNPAEKIGVPTQTLGEVAGFNGLIPAAVGVSFRKGQPWTPIYMDWQVSWFPTSSDETKQLTDWKLGDIDYAWQGTAIPAPPNKLIFQGRAILNARVAKNIQGKFASFESDPNYAFLPQYMQQSLALVASRIGELDVLTQAMSGFTRQLTTQLMAMNRYPDDPEITALLTDTSVNYRPVTGGDSQPDPLPFFPIRSGHFQVIDLWVVDSFGQVLRGKDPQLGPESPIPTIYWSESIDTHSPEYSGKDASKYGQLPPRLAQAAQANINFLQRDNDNIPTNSSDLTNPICGWVMANHLDNSLMVFDENGENLGSVMKVQREVTDFSNALTQQYTIRWEAVPGSNTALGAPPELPNSHLQQFILGLLQTGLTQDADAYSDLLSAIDATLWHMSNFNNQNGNMALLLGRPLAVIRAEVALTVAGTPLYNQSWVSTGAYYNRDGTYDPVDPPYMGALFNVRVGDSFFDGNGVLGYFQDDIYHTFYAVYGNRGQTYAAAGMPAKAGGNRNTLSVLASAADAPGFKTDYVQADHVIALPANGAHAKLTLLVDPSGTVPLIPGSLPSSTLALPNGPVTRALNNIKTTFRAGPLLLDPRKIKMPTPAQVQGNWGWCARKDVTGWNPEVAIAPYSPVATLQDNAVKLIEGWITLSGPTTNSN</sequence>
<proteinExistence type="predicted"/>
<evidence type="ECO:0000256" key="1">
    <source>
        <dbReference type="SAM" id="Coils"/>
    </source>
</evidence>
<protein>
    <submittedName>
        <fullName evidence="2">Uncharacterized protein</fullName>
    </submittedName>
</protein>
<dbReference type="OrthoDB" id="6091628at2"/>
<feature type="coiled-coil region" evidence="1">
    <location>
        <begin position="496"/>
        <end position="523"/>
    </location>
</feature>
<accession>A0A1I3HN69</accession>